<dbReference type="InterPro" id="IPR001314">
    <property type="entry name" value="Peptidase_S1A"/>
</dbReference>
<organism evidence="9 10">
    <name type="scientific">Diatraea saccharalis</name>
    <name type="common">sugarcane borer</name>
    <dbReference type="NCBI Taxonomy" id="40085"/>
    <lineage>
        <taxon>Eukaryota</taxon>
        <taxon>Metazoa</taxon>
        <taxon>Ecdysozoa</taxon>
        <taxon>Arthropoda</taxon>
        <taxon>Hexapoda</taxon>
        <taxon>Insecta</taxon>
        <taxon>Pterygota</taxon>
        <taxon>Neoptera</taxon>
        <taxon>Endopterygota</taxon>
        <taxon>Lepidoptera</taxon>
        <taxon>Glossata</taxon>
        <taxon>Ditrysia</taxon>
        <taxon>Pyraloidea</taxon>
        <taxon>Crambidae</taxon>
        <taxon>Crambinae</taxon>
        <taxon>Diatraea</taxon>
    </lineage>
</organism>
<evidence type="ECO:0000259" key="8">
    <source>
        <dbReference type="PROSITE" id="PS50240"/>
    </source>
</evidence>
<dbReference type="OrthoDB" id="5565075at2759"/>
<dbReference type="PROSITE" id="PS50240">
    <property type="entry name" value="TRYPSIN_DOM"/>
    <property type="match status" value="1"/>
</dbReference>
<keyword evidence="5" id="KW-1015">Disulfide bond</keyword>
<name>A0A9N9QUY7_9NEOP</name>
<dbReference type="GO" id="GO:0006508">
    <property type="term" value="P:proteolysis"/>
    <property type="evidence" value="ECO:0007669"/>
    <property type="project" value="UniProtKB-KW"/>
</dbReference>
<evidence type="ECO:0000256" key="7">
    <source>
        <dbReference type="SAM" id="SignalP"/>
    </source>
</evidence>
<dbReference type="PANTHER" id="PTHR24276">
    <property type="entry name" value="POLYSERASE-RELATED"/>
    <property type="match status" value="1"/>
</dbReference>
<dbReference type="PANTHER" id="PTHR24276:SF91">
    <property type="entry name" value="AT26814P-RELATED"/>
    <property type="match status" value="1"/>
</dbReference>
<evidence type="ECO:0000256" key="4">
    <source>
        <dbReference type="ARBA" id="ARBA00022825"/>
    </source>
</evidence>
<dbReference type="EMBL" id="OU893342">
    <property type="protein sequence ID" value="CAG9783826.1"/>
    <property type="molecule type" value="Genomic_DNA"/>
</dbReference>
<proteinExistence type="inferred from homology"/>
<reference evidence="9" key="2">
    <citation type="submission" date="2022-10" db="EMBL/GenBank/DDBJ databases">
        <authorList>
            <consortium name="ENA_rothamsted_submissions"/>
            <consortium name="culmorum"/>
            <person name="King R."/>
        </authorList>
    </citation>
    <scope>NUCLEOTIDE SEQUENCE</scope>
</reference>
<evidence type="ECO:0000256" key="3">
    <source>
        <dbReference type="ARBA" id="ARBA00022801"/>
    </source>
</evidence>
<evidence type="ECO:0000313" key="10">
    <source>
        <dbReference type="Proteomes" id="UP001153714"/>
    </source>
</evidence>
<gene>
    <name evidence="9" type="ORF">DIATSA_LOCUS1967</name>
</gene>
<evidence type="ECO:0000256" key="5">
    <source>
        <dbReference type="ARBA" id="ARBA00023157"/>
    </source>
</evidence>
<dbReference type="PROSITE" id="PS00135">
    <property type="entry name" value="TRYPSIN_SER"/>
    <property type="match status" value="1"/>
</dbReference>
<feature type="signal peptide" evidence="7">
    <location>
        <begin position="1"/>
        <end position="16"/>
    </location>
</feature>
<dbReference type="SMART" id="SM00020">
    <property type="entry name" value="Tryp_SPc"/>
    <property type="match status" value="1"/>
</dbReference>
<dbReference type="Pfam" id="PF00089">
    <property type="entry name" value="Trypsin"/>
    <property type="match status" value="1"/>
</dbReference>
<dbReference type="Proteomes" id="UP001153714">
    <property type="component" value="Chromosome 11"/>
</dbReference>
<keyword evidence="7" id="KW-0732">Signal</keyword>
<dbReference type="PROSITE" id="PS00134">
    <property type="entry name" value="TRYPSIN_HIS"/>
    <property type="match status" value="1"/>
</dbReference>
<dbReference type="PRINTS" id="PR00722">
    <property type="entry name" value="CHYMOTRYPSIN"/>
</dbReference>
<keyword evidence="4 6" id="KW-0720">Serine protease</keyword>
<keyword evidence="10" id="KW-1185">Reference proteome</keyword>
<feature type="domain" description="Peptidase S1" evidence="8">
    <location>
        <begin position="50"/>
        <end position="334"/>
    </location>
</feature>
<accession>A0A9N9QUY7</accession>
<dbReference type="GO" id="GO:0004252">
    <property type="term" value="F:serine-type endopeptidase activity"/>
    <property type="evidence" value="ECO:0007669"/>
    <property type="project" value="InterPro"/>
</dbReference>
<dbReference type="InterPro" id="IPR009003">
    <property type="entry name" value="Peptidase_S1_PA"/>
</dbReference>
<dbReference type="InterPro" id="IPR001254">
    <property type="entry name" value="Trypsin_dom"/>
</dbReference>
<reference evidence="9" key="1">
    <citation type="submission" date="2021-12" db="EMBL/GenBank/DDBJ databases">
        <authorList>
            <person name="King R."/>
        </authorList>
    </citation>
    <scope>NUCLEOTIDE SEQUENCE</scope>
</reference>
<keyword evidence="2 6" id="KW-0645">Protease</keyword>
<feature type="chain" id="PRO_5040405682" description="Peptidase S1 domain-containing protein" evidence="7">
    <location>
        <begin position="17"/>
        <end position="442"/>
    </location>
</feature>
<evidence type="ECO:0000256" key="1">
    <source>
        <dbReference type="ARBA" id="ARBA00007664"/>
    </source>
</evidence>
<sequence length="442" mass="47170">MKVLLCALALVAVVVAYEEPTRYYHSNYGIAAAARIKQMEQAMDFDGNRIAGGSGAGVGAHPHLGGVVILLVTGQQSVCGSSLISNTRSVTAAHCWTDGNMNARQITLVWASDRLFSGGTHNIRNIALASGTATFAGQWATAAGFGRTGDGNSHVITNNQAKRHVNLQVITNAACANTFGGIVISSTLCVATSGGNSPCPGDSGGPLAVGSGTSRTLKERNLTTMSHVMTTIMDLKRGDPGVGCGAFLAESLILPLKEIHDNLFHFDVFRSVSSHSALLLDAPSQFCNNYAHVTIKLGKITTRRNSTFHDCRSMTTELVLLVGLIQRWMVREGEGSCAEGRSNLFLVAAFSPTSRSSFNTRTCYAARTSRHVATSHQHQHRHRHHQPAAGRSNIAGPLAPCARPLRRHIARPRAPVYRANRAPVRARVALIVIACPRTLASP</sequence>
<evidence type="ECO:0000313" key="9">
    <source>
        <dbReference type="EMBL" id="CAG9783826.1"/>
    </source>
</evidence>
<dbReference type="InterPro" id="IPR018114">
    <property type="entry name" value="TRYPSIN_HIS"/>
</dbReference>
<dbReference type="InterPro" id="IPR043504">
    <property type="entry name" value="Peptidase_S1_PA_chymotrypsin"/>
</dbReference>
<dbReference type="Gene3D" id="2.40.10.10">
    <property type="entry name" value="Trypsin-like serine proteases"/>
    <property type="match status" value="2"/>
</dbReference>
<keyword evidence="3 6" id="KW-0378">Hydrolase</keyword>
<dbReference type="InterPro" id="IPR033116">
    <property type="entry name" value="TRYPSIN_SER"/>
</dbReference>
<evidence type="ECO:0000256" key="2">
    <source>
        <dbReference type="ARBA" id="ARBA00022670"/>
    </source>
</evidence>
<comment type="similarity">
    <text evidence="1">Belongs to the peptidase S1 family.</text>
</comment>
<dbReference type="SUPFAM" id="SSF50494">
    <property type="entry name" value="Trypsin-like serine proteases"/>
    <property type="match status" value="1"/>
</dbReference>
<evidence type="ECO:0000256" key="6">
    <source>
        <dbReference type="RuleBase" id="RU363034"/>
    </source>
</evidence>
<dbReference type="InterPro" id="IPR050430">
    <property type="entry name" value="Peptidase_S1"/>
</dbReference>
<dbReference type="AlphaFoldDB" id="A0A9N9QUY7"/>
<protein>
    <recommendedName>
        <fullName evidence="8">Peptidase S1 domain-containing protein</fullName>
    </recommendedName>
</protein>